<keyword evidence="2" id="KW-1185">Reference proteome</keyword>
<evidence type="ECO:0000313" key="2">
    <source>
        <dbReference type="Proteomes" id="UP001320544"/>
    </source>
</evidence>
<accession>A0ABN6MCF5</accession>
<reference evidence="1 2" key="1">
    <citation type="submission" date="2022-01" db="EMBL/GenBank/DDBJ databases">
        <title>Novel bile acid biosynthetic pathways are enriched in the microbiome of centenarians.</title>
        <authorList>
            <person name="Sato Y."/>
            <person name="Atarashi K."/>
            <person name="Plichta R.D."/>
            <person name="Arai Y."/>
            <person name="Sasajima S."/>
            <person name="Kearney M.S."/>
            <person name="Suda W."/>
            <person name="Takeshita K."/>
            <person name="Sasaki T."/>
            <person name="Okamoto S."/>
            <person name="Skelly N.A."/>
            <person name="Okamura Y."/>
            <person name="Vlamakis H."/>
            <person name="Li Y."/>
            <person name="Tanoue T."/>
            <person name="Takei H."/>
            <person name="Nittono H."/>
            <person name="Narushima S."/>
            <person name="Irie J."/>
            <person name="Itoh H."/>
            <person name="Moriya K."/>
            <person name="Sugiura Y."/>
            <person name="Suematsu M."/>
            <person name="Moritoki N."/>
            <person name="Shibata S."/>
            <person name="Littman R.D."/>
            <person name="Fischbach A.M."/>
            <person name="Uwamino Y."/>
            <person name="Inoue T."/>
            <person name="Honda A."/>
            <person name="Hattori M."/>
            <person name="Murai T."/>
            <person name="Xavier J.R."/>
            <person name="Hirose N."/>
            <person name="Honda K."/>
        </authorList>
    </citation>
    <scope>NUCLEOTIDE SEQUENCE [LARGE SCALE GENOMIC DNA]</scope>
    <source>
        <strain evidence="1 2">CE91-St30</strain>
    </source>
</reference>
<protein>
    <submittedName>
        <fullName evidence="1">Uncharacterized protein</fullName>
    </submittedName>
</protein>
<evidence type="ECO:0000313" key="1">
    <source>
        <dbReference type="EMBL" id="BDE94874.1"/>
    </source>
</evidence>
<name>A0ABN6MCF5_9ACTN</name>
<dbReference type="EMBL" id="AP025564">
    <property type="protein sequence ID" value="BDE94874.1"/>
    <property type="molecule type" value="Genomic_DNA"/>
</dbReference>
<sequence>MRRKAAAAEHGTMARYSRGCRCELCRAAKASGRLPQERRELRALLADPGDPRHGTTTGYRVGCRCERCREAKSEAKARYLDEKRLDRLVGAGEGGRMKSYTARIVKTYQKEVKVEATNDREALRFASSKIMQGGSQDEILVKSEIFIEPAAKGEGSGQ</sequence>
<dbReference type="RefSeq" id="WP_244411399.1">
    <property type="nucleotide sequence ID" value="NZ_AP025564.1"/>
</dbReference>
<gene>
    <name evidence="1" type="ORF">CE91St30_02070</name>
</gene>
<organism evidence="1 2">
    <name type="scientific">Raoultibacter timonensis</name>
    <dbReference type="NCBI Taxonomy" id="1907662"/>
    <lineage>
        <taxon>Bacteria</taxon>
        <taxon>Bacillati</taxon>
        <taxon>Actinomycetota</taxon>
        <taxon>Coriobacteriia</taxon>
        <taxon>Eggerthellales</taxon>
        <taxon>Eggerthellaceae</taxon>
        <taxon>Raoultibacter</taxon>
    </lineage>
</organism>
<dbReference type="Proteomes" id="UP001320544">
    <property type="component" value="Chromosome"/>
</dbReference>
<proteinExistence type="predicted"/>